<dbReference type="EMBL" id="DVOH01000031">
    <property type="protein sequence ID" value="HIV00317.1"/>
    <property type="molecule type" value="Genomic_DNA"/>
</dbReference>
<keyword evidence="1" id="KW-0378">Hydrolase</keyword>
<dbReference type="Pfam" id="PF03061">
    <property type="entry name" value="4HBT"/>
    <property type="match status" value="1"/>
</dbReference>
<feature type="domain" description="Thioesterase" evidence="2">
    <location>
        <begin position="47"/>
        <end position="118"/>
    </location>
</feature>
<evidence type="ECO:0000256" key="1">
    <source>
        <dbReference type="ARBA" id="ARBA00022801"/>
    </source>
</evidence>
<dbReference type="InterPro" id="IPR003736">
    <property type="entry name" value="PAAI_dom"/>
</dbReference>
<dbReference type="GO" id="GO:0016289">
    <property type="term" value="F:acyl-CoA hydrolase activity"/>
    <property type="evidence" value="ECO:0007669"/>
    <property type="project" value="UniProtKB-ARBA"/>
</dbReference>
<dbReference type="PANTHER" id="PTHR42856">
    <property type="entry name" value="ACYL-COENZYME A THIOESTERASE PAAI"/>
    <property type="match status" value="1"/>
</dbReference>
<dbReference type="InterPro" id="IPR006683">
    <property type="entry name" value="Thioestr_dom"/>
</dbReference>
<name>A0A9D1NC05_9FIRM</name>
<dbReference type="InterPro" id="IPR052723">
    <property type="entry name" value="Acyl-CoA_thioesterase_PaaI"/>
</dbReference>
<proteinExistence type="predicted"/>
<dbReference type="AlphaFoldDB" id="A0A9D1NC05"/>
<dbReference type="Gene3D" id="3.10.129.10">
    <property type="entry name" value="Hotdog Thioesterase"/>
    <property type="match status" value="1"/>
</dbReference>
<dbReference type="Proteomes" id="UP000886891">
    <property type="component" value="Unassembled WGS sequence"/>
</dbReference>
<reference evidence="3" key="2">
    <citation type="journal article" date="2021" name="PeerJ">
        <title>Extensive microbial diversity within the chicken gut microbiome revealed by metagenomics and culture.</title>
        <authorList>
            <person name="Gilroy R."/>
            <person name="Ravi A."/>
            <person name="Getino M."/>
            <person name="Pursley I."/>
            <person name="Horton D.L."/>
            <person name="Alikhan N.F."/>
            <person name="Baker D."/>
            <person name="Gharbi K."/>
            <person name="Hall N."/>
            <person name="Watson M."/>
            <person name="Adriaenssens E.M."/>
            <person name="Foster-Nyarko E."/>
            <person name="Jarju S."/>
            <person name="Secka A."/>
            <person name="Antonio M."/>
            <person name="Oren A."/>
            <person name="Chaudhuri R.R."/>
            <person name="La Ragione R."/>
            <person name="Hildebrand F."/>
            <person name="Pallen M.J."/>
        </authorList>
    </citation>
    <scope>NUCLEOTIDE SEQUENCE</scope>
    <source>
        <strain evidence="3">23406</strain>
    </source>
</reference>
<evidence type="ECO:0000313" key="4">
    <source>
        <dbReference type="Proteomes" id="UP000886891"/>
    </source>
</evidence>
<organism evidence="3 4">
    <name type="scientific">Candidatus Stercoripulliclostridium merdipullorum</name>
    <dbReference type="NCBI Taxonomy" id="2840952"/>
    <lineage>
        <taxon>Bacteria</taxon>
        <taxon>Bacillati</taxon>
        <taxon>Bacillota</taxon>
        <taxon>Clostridia</taxon>
        <taxon>Eubacteriales</taxon>
        <taxon>Candidatus Stercoripulliclostridium</taxon>
    </lineage>
</organism>
<evidence type="ECO:0000313" key="3">
    <source>
        <dbReference type="EMBL" id="HIV00317.1"/>
    </source>
</evidence>
<dbReference type="InterPro" id="IPR029069">
    <property type="entry name" value="HotDog_dom_sf"/>
</dbReference>
<dbReference type="NCBIfam" id="TIGR00369">
    <property type="entry name" value="unchar_dom_1"/>
    <property type="match status" value="1"/>
</dbReference>
<dbReference type="SUPFAM" id="SSF54637">
    <property type="entry name" value="Thioesterase/thiol ester dehydrase-isomerase"/>
    <property type="match status" value="1"/>
</dbReference>
<protein>
    <submittedName>
        <fullName evidence="3">PaaI family thioesterase</fullName>
    </submittedName>
</protein>
<reference evidence="3" key="1">
    <citation type="submission" date="2020-10" db="EMBL/GenBank/DDBJ databases">
        <authorList>
            <person name="Gilroy R."/>
        </authorList>
    </citation>
    <scope>NUCLEOTIDE SEQUENCE</scope>
    <source>
        <strain evidence="3">23406</strain>
    </source>
</reference>
<accession>A0A9D1NC05</accession>
<gene>
    <name evidence="3" type="ORF">IAB14_04285</name>
</gene>
<dbReference type="CDD" id="cd03443">
    <property type="entry name" value="PaaI_thioesterase"/>
    <property type="match status" value="1"/>
</dbReference>
<dbReference type="PANTHER" id="PTHR42856:SF1">
    <property type="entry name" value="ACYL-COENZYME A THIOESTERASE PAAI"/>
    <property type="match status" value="1"/>
</dbReference>
<evidence type="ECO:0000259" key="2">
    <source>
        <dbReference type="Pfam" id="PF03061"/>
    </source>
</evidence>
<comment type="caution">
    <text evidence="3">The sequence shown here is derived from an EMBL/GenBank/DDBJ whole genome shotgun (WGS) entry which is preliminary data.</text>
</comment>
<sequence length="134" mass="14726">MDIESVRKFFERDRFVASAGISVESVTEREAVVFAPVEDRHLNAGDTVQGGFIFTMADFAFAVLANAKGRFTVSQNATVHFLKARRPAWLKARAYALNEGRNTALYAVDVFDDAGVKIAYVTVTGYLLGENGLK</sequence>